<proteinExistence type="predicted"/>
<evidence type="ECO:0000313" key="2">
    <source>
        <dbReference type="Proteomes" id="UP001152422"/>
    </source>
</evidence>
<evidence type="ECO:0008006" key="3">
    <source>
        <dbReference type="Google" id="ProtNLM"/>
    </source>
</evidence>
<dbReference type="RefSeq" id="WP_277583282.1">
    <property type="nucleotide sequence ID" value="NZ_JAMBPY010000004.1"/>
</dbReference>
<organism evidence="1 2">
    <name type="scientific">Staphylococcus equorum</name>
    <dbReference type="NCBI Taxonomy" id="246432"/>
    <lineage>
        <taxon>Bacteria</taxon>
        <taxon>Bacillati</taxon>
        <taxon>Bacillota</taxon>
        <taxon>Bacilli</taxon>
        <taxon>Bacillales</taxon>
        <taxon>Staphylococcaceae</taxon>
        <taxon>Staphylococcus</taxon>
    </lineage>
</organism>
<dbReference type="EMBL" id="JAMBQA010000004">
    <property type="protein sequence ID" value="MDG0846256.1"/>
    <property type="molecule type" value="Genomic_DNA"/>
</dbReference>
<evidence type="ECO:0000313" key="1">
    <source>
        <dbReference type="EMBL" id="MDG0846256.1"/>
    </source>
</evidence>
<keyword evidence="2" id="KW-1185">Reference proteome</keyword>
<comment type="caution">
    <text evidence="1">The sequence shown here is derived from an EMBL/GenBank/DDBJ whole genome shotgun (WGS) entry which is preliminary data.</text>
</comment>
<accession>A0A9X4L587</accession>
<protein>
    <recommendedName>
        <fullName evidence="3">DNA-binding protein</fullName>
    </recommendedName>
</protein>
<dbReference type="AlphaFoldDB" id="A0A9X4L587"/>
<gene>
    <name evidence="1" type="ORF">M4L89_08470</name>
</gene>
<sequence>MLGDRFNTESAQKVIQNINELLDSDITAYEIQVQTGLQRSLIGRLRKGEIKLENITFQKAMILYAYAEEIKKA</sequence>
<name>A0A9X4L587_9STAP</name>
<dbReference type="Proteomes" id="UP001152422">
    <property type="component" value="Unassembled WGS sequence"/>
</dbReference>
<reference evidence="1" key="1">
    <citation type="submission" date="2022-05" db="EMBL/GenBank/DDBJ databases">
        <title>Comparative genomics of Staphylococcus equorum isolates.</title>
        <authorList>
            <person name="Luelf R.H."/>
        </authorList>
    </citation>
    <scope>NUCLEOTIDE SEQUENCE</scope>
    <source>
        <strain evidence="1">TMW 2.2497</strain>
    </source>
</reference>